<dbReference type="CDD" id="cd07914">
    <property type="entry name" value="IGPD"/>
    <property type="match status" value="1"/>
</dbReference>
<evidence type="ECO:0000256" key="1">
    <source>
        <dbReference type="ARBA" id="ARBA00005047"/>
    </source>
</evidence>
<dbReference type="InterPro" id="IPR020568">
    <property type="entry name" value="Ribosomal_Su5_D2-typ_SF"/>
</dbReference>
<comment type="subcellular location">
    <subcellularLocation>
        <location evidence="6">Cytoplasm</location>
    </subcellularLocation>
</comment>
<dbReference type="PATRIC" id="fig|52689.4.peg.744"/>
<dbReference type="EMBL" id="LGYO01000019">
    <property type="protein sequence ID" value="KNZ42114.1"/>
    <property type="molecule type" value="Genomic_DNA"/>
</dbReference>
<dbReference type="STRING" id="52689.AKG39_08075"/>
<keyword evidence="4 6" id="KW-0368">Histidine biosynthesis</keyword>
<dbReference type="NCBIfam" id="NF002114">
    <property type="entry name" value="PRK00951.2-4"/>
    <property type="match status" value="1"/>
</dbReference>
<dbReference type="SUPFAM" id="SSF54211">
    <property type="entry name" value="Ribosomal protein S5 domain 2-like"/>
    <property type="match status" value="2"/>
</dbReference>
<dbReference type="Pfam" id="PF00475">
    <property type="entry name" value="IGPD"/>
    <property type="match status" value="1"/>
</dbReference>
<dbReference type="PROSITE" id="PS00955">
    <property type="entry name" value="IGP_DEHYDRATASE_2"/>
    <property type="match status" value="1"/>
</dbReference>
<evidence type="ECO:0000256" key="6">
    <source>
        <dbReference type="HAMAP-Rule" id="MF_00076"/>
    </source>
</evidence>
<sequence>MKRKVTLNRTTAETAIQLSLNIDGNGQCEVSTEVGFFDHMLTLFTKHGGFDLTIKATGDTADNHHVIEDIGILLGKAFYEALGDKAGINRYAFQLTPMDEALCRVCVDISGRSYLVYDVPLTREFIGDFETELLEEFFMAFASNSKISLHVASLYGSNNHHIVEGIFKSLGRTLKEACAINPENKGIPSTKGIIE</sequence>
<dbReference type="FunFam" id="3.30.230.40:FF:000003">
    <property type="entry name" value="Imidazoleglycerol-phosphate dehydratase HisB"/>
    <property type="match status" value="1"/>
</dbReference>
<evidence type="ECO:0000256" key="2">
    <source>
        <dbReference type="ARBA" id="ARBA00016664"/>
    </source>
</evidence>
<dbReference type="RefSeq" id="WP_050739874.1">
    <property type="nucleotide sequence ID" value="NZ_LGYO01000019.1"/>
</dbReference>
<dbReference type="PANTHER" id="PTHR23133">
    <property type="entry name" value="IMIDAZOLEGLYCEROL-PHOSPHATE DEHYDRATASE HIS7"/>
    <property type="match status" value="1"/>
</dbReference>
<dbReference type="InterPro" id="IPR038494">
    <property type="entry name" value="IGPD_sf"/>
</dbReference>
<evidence type="ECO:0000256" key="4">
    <source>
        <dbReference type="ARBA" id="ARBA00023102"/>
    </source>
</evidence>
<dbReference type="AlphaFoldDB" id="A0A0L6U0S3"/>
<keyword evidence="3 6" id="KW-0028">Amino-acid biosynthesis</keyword>
<dbReference type="EC" id="4.2.1.19" evidence="6"/>
<keyword evidence="5 6" id="KW-0456">Lyase</keyword>
<dbReference type="Gene3D" id="3.30.230.40">
    <property type="entry name" value="Imidazole glycerol phosphate dehydratase, domain 1"/>
    <property type="match status" value="2"/>
</dbReference>
<name>A0A0L6U0S3_9FIRM</name>
<keyword evidence="6" id="KW-0963">Cytoplasm</keyword>
<evidence type="ECO:0000313" key="8">
    <source>
        <dbReference type="Proteomes" id="UP000036873"/>
    </source>
</evidence>
<comment type="similarity">
    <text evidence="6">Belongs to the imidazoleglycerol-phosphate dehydratase family.</text>
</comment>
<organism evidence="7 8">
    <name type="scientific">Acetobacterium bakii</name>
    <dbReference type="NCBI Taxonomy" id="52689"/>
    <lineage>
        <taxon>Bacteria</taxon>
        <taxon>Bacillati</taxon>
        <taxon>Bacillota</taxon>
        <taxon>Clostridia</taxon>
        <taxon>Eubacteriales</taxon>
        <taxon>Eubacteriaceae</taxon>
        <taxon>Acetobacterium</taxon>
    </lineage>
</organism>
<dbReference type="GO" id="GO:0004424">
    <property type="term" value="F:imidazoleglycerol-phosphate dehydratase activity"/>
    <property type="evidence" value="ECO:0007669"/>
    <property type="project" value="UniProtKB-UniRule"/>
</dbReference>
<evidence type="ECO:0000313" key="7">
    <source>
        <dbReference type="EMBL" id="KNZ42114.1"/>
    </source>
</evidence>
<evidence type="ECO:0000256" key="3">
    <source>
        <dbReference type="ARBA" id="ARBA00022605"/>
    </source>
</evidence>
<dbReference type="UniPathway" id="UPA00031">
    <property type="reaction ID" value="UER00011"/>
</dbReference>
<keyword evidence="8" id="KW-1185">Reference proteome</keyword>
<reference evidence="8" key="1">
    <citation type="submission" date="2015-07" db="EMBL/GenBank/DDBJ databases">
        <title>Draft genome sequence of Acetobacterium bakii DSM 8293, a potential psychrophilic chemical producer through syngas fermentation.</title>
        <authorList>
            <person name="Song Y."/>
            <person name="Hwang S."/>
            <person name="Cho B.-K."/>
        </authorList>
    </citation>
    <scope>NUCLEOTIDE SEQUENCE [LARGE SCALE GENOMIC DNA]</scope>
    <source>
        <strain evidence="8">DSM 8239</strain>
    </source>
</reference>
<dbReference type="GO" id="GO:0000105">
    <property type="term" value="P:L-histidine biosynthetic process"/>
    <property type="evidence" value="ECO:0007669"/>
    <property type="project" value="UniProtKB-UniRule"/>
</dbReference>
<proteinExistence type="inferred from homology"/>
<dbReference type="HAMAP" id="MF_00076">
    <property type="entry name" value="HisB"/>
    <property type="match status" value="1"/>
</dbReference>
<dbReference type="FunFam" id="3.30.230.40:FF:000001">
    <property type="entry name" value="Imidazoleglycerol-phosphate dehydratase HisB"/>
    <property type="match status" value="1"/>
</dbReference>
<dbReference type="GO" id="GO:0005737">
    <property type="term" value="C:cytoplasm"/>
    <property type="evidence" value="ECO:0007669"/>
    <property type="project" value="UniProtKB-SubCell"/>
</dbReference>
<evidence type="ECO:0000256" key="5">
    <source>
        <dbReference type="ARBA" id="ARBA00023239"/>
    </source>
</evidence>
<comment type="pathway">
    <text evidence="1 6">Amino-acid biosynthesis; L-histidine biosynthesis; L-histidine from 5-phospho-alpha-D-ribose 1-diphosphate: step 6/9.</text>
</comment>
<protein>
    <recommendedName>
        <fullName evidence="2 6">Imidazoleglycerol-phosphate dehydratase</fullName>
        <shortName evidence="6">IGPD</shortName>
        <ecNumber evidence="6">4.2.1.19</ecNumber>
    </recommendedName>
</protein>
<dbReference type="OrthoDB" id="9790411at2"/>
<comment type="caution">
    <text evidence="7">The sequence shown here is derived from an EMBL/GenBank/DDBJ whole genome shotgun (WGS) entry which is preliminary data.</text>
</comment>
<dbReference type="PANTHER" id="PTHR23133:SF2">
    <property type="entry name" value="IMIDAZOLEGLYCEROL-PHOSPHATE DEHYDRATASE"/>
    <property type="match status" value="1"/>
</dbReference>
<dbReference type="Proteomes" id="UP000036873">
    <property type="component" value="Unassembled WGS sequence"/>
</dbReference>
<gene>
    <name evidence="6" type="primary">hisB</name>
    <name evidence="7" type="ORF">AKG39_08075</name>
</gene>
<dbReference type="InterPro" id="IPR000807">
    <property type="entry name" value="ImidazoleglycerolP_deHydtase"/>
</dbReference>
<accession>A0A0L6U0S3</accession>
<dbReference type="NCBIfam" id="NF002111">
    <property type="entry name" value="PRK00951.2-1"/>
    <property type="match status" value="1"/>
</dbReference>
<comment type="catalytic activity">
    <reaction evidence="6">
        <text>D-erythro-1-(imidazol-4-yl)glycerol 3-phosphate = 3-(imidazol-4-yl)-2-oxopropyl phosphate + H2O</text>
        <dbReference type="Rhea" id="RHEA:11040"/>
        <dbReference type="ChEBI" id="CHEBI:15377"/>
        <dbReference type="ChEBI" id="CHEBI:57766"/>
        <dbReference type="ChEBI" id="CHEBI:58278"/>
        <dbReference type="EC" id="4.2.1.19"/>
    </reaction>
</comment>
<dbReference type="InterPro" id="IPR020565">
    <property type="entry name" value="ImidazoleglycerP_deHydtase_CS"/>
</dbReference>